<keyword evidence="2" id="KW-1185">Reference proteome</keyword>
<accession>A0A9P4GF41</accession>
<organism evidence="1 2">
    <name type="scientific">Cucurbitaria berberidis CBS 394.84</name>
    <dbReference type="NCBI Taxonomy" id="1168544"/>
    <lineage>
        <taxon>Eukaryota</taxon>
        <taxon>Fungi</taxon>
        <taxon>Dikarya</taxon>
        <taxon>Ascomycota</taxon>
        <taxon>Pezizomycotina</taxon>
        <taxon>Dothideomycetes</taxon>
        <taxon>Pleosporomycetidae</taxon>
        <taxon>Pleosporales</taxon>
        <taxon>Pleosporineae</taxon>
        <taxon>Cucurbitariaceae</taxon>
        <taxon>Cucurbitaria</taxon>
    </lineage>
</organism>
<dbReference type="AlphaFoldDB" id="A0A9P4GF41"/>
<protein>
    <submittedName>
        <fullName evidence="1">Uncharacterized protein</fullName>
    </submittedName>
</protein>
<evidence type="ECO:0000313" key="1">
    <source>
        <dbReference type="EMBL" id="KAF1844888.1"/>
    </source>
</evidence>
<comment type="caution">
    <text evidence="1">The sequence shown here is derived from an EMBL/GenBank/DDBJ whole genome shotgun (WGS) entry which is preliminary data.</text>
</comment>
<dbReference type="EMBL" id="ML976616">
    <property type="protein sequence ID" value="KAF1844888.1"/>
    <property type="molecule type" value="Genomic_DNA"/>
</dbReference>
<gene>
    <name evidence="1" type="ORF">K460DRAFT_100151</name>
</gene>
<sequence>MLCCLSGIATDSHHLWRARRFGIHGTGAPPTWPAHGPSRMPIDSTVFPGPTKWRLHHTHSIISRNTREARVEVVIIFPTPTPCRGCDQDAHACTCTSNFFSRLPTAHSPQPSHSPQLAVRGQTEWSSCALDVHTRLAWMLRNARGDPFRLRCSGCRATMAGRRHTHTHKRKI</sequence>
<dbReference type="GeneID" id="63843734"/>
<dbReference type="Proteomes" id="UP000800039">
    <property type="component" value="Unassembled WGS sequence"/>
</dbReference>
<proteinExistence type="predicted"/>
<dbReference type="RefSeq" id="XP_040787451.1">
    <property type="nucleotide sequence ID" value="XM_040926483.1"/>
</dbReference>
<evidence type="ECO:0000313" key="2">
    <source>
        <dbReference type="Proteomes" id="UP000800039"/>
    </source>
</evidence>
<name>A0A9P4GF41_9PLEO</name>
<reference evidence="1" key="1">
    <citation type="submission" date="2020-01" db="EMBL/GenBank/DDBJ databases">
        <authorList>
            <consortium name="DOE Joint Genome Institute"/>
            <person name="Haridas S."/>
            <person name="Albert R."/>
            <person name="Binder M."/>
            <person name="Bloem J."/>
            <person name="Labutti K."/>
            <person name="Salamov A."/>
            <person name="Andreopoulos B."/>
            <person name="Baker S.E."/>
            <person name="Barry K."/>
            <person name="Bills G."/>
            <person name="Bluhm B.H."/>
            <person name="Cannon C."/>
            <person name="Castanera R."/>
            <person name="Culley D.E."/>
            <person name="Daum C."/>
            <person name="Ezra D."/>
            <person name="Gonzalez J.B."/>
            <person name="Henrissat B."/>
            <person name="Kuo A."/>
            <person name="Liang C."/>
            <person name="Lipzen A."/>
            <person name="Lutzoni F."/>
            <person name="Magnuson J."/>
            <person name="Mondo S."/>
            <person name="Nolan M."/>
            <person name="Ohm R."/>
            <person name="Pangilinan J."/>
            <person name="Park H.-J."/>
            <person name="Ramirez L."/>
            <person name="Alfaro M."/>
            <person name="Sun H."/>
            <person name="Tritt A."/>
            <person name="Yoshinaga Y."/>
            <person name="Zwiers L.-H."/>
            <person name="Turgeon B.G."/>
            <person name="Goodwin S.B."/>
            <person name="Spatafora J.W."/>
            <person name="Crous P.W."/>
            <person name="Grigoriev I.V."/>
        </authorList>
    </citation>
    <scope>NUCLEOTIDE SEQUENCE</scope>
    <source>
        <strain evidence="1">CBS 394.84</strain>
    </source>
</reference>